<gene>
    <name evidence="2" type="ORF">HJC23_014075</name>
</gene>
<keyword evidence="1" id="KW-0732">Signal</keyword>
<dbReference type="AlphaFoldDB" id="A0ABD3QTP2"/>
<protein>
    <submittedName>
        <fullName evidence="2">Uncharacterized protein</fullName>
    </submittedName>
</protein>
<evidence type="ECO:0000313" key="2">
    <source>
        <dbReference type="EMBL" id="KAL3803527.1"/>
    </source>
</evidence>
<feature type="chain" id="PRO_5044874212" evidence="1">
    <location>
        <begin position="21"/>
        <end position="223"/>
    </location>
</feature>
<dbReference type="EMBL" id="JABMIG020000013">
    <property type="protein sequence ID" value="KAL3803527.1"/>
    <property type="molecule type" value="Genomic_DNA"/>
</dbReference>
<dbReference type="Proteomes" id="UP001516023">
    <property type="component" value="Unassembled WGS sequence"/>
</dbReference>
<comment type="caution">
    <text evidence="2">The sequence shown here is derived from an EMBL/GenBank/DDBJ whole genome shotgun (WGS) entry which is preliminary data.</text>
</comment>
<sequence>MKCSIIPTLSLLPLIGTTTAFTPTIIKPTTTTTALHFFQLTKKSSPSSSSSPLATEAIQIYKSKYPGTGTPNKFFFDGWGMPESYSAPESKDLLFSAQDDKLRATFNAIVRLYGDENALKMVKIQPGVLAFNSENFAPSLEAFGEKFGVEEAKEMVVRNPGLLSVKPANAASADDLTMQLSYVVEVTRPIGVAGPIGVLALLSVPVIEGALGMSKGELLASLF</sequence>
<organism evidence="2 3">
    <name type="scientific">Cyclotella cryptica</name>
    <dbReference type="NCBI Taxonomy" id="29204"/>
    <lineage>
        <taxon>Eukaryota</taxon>
        <taxon>Sar</taxon>
        <taxon>Stramenopiles</taxon>
        <taxon>Ochrophyta</taxon>
        <taxon>Bacillariophyta</taxon>
        <taxon>Coscinodiscophyceae</taxon>
        <taxon>Thalassiosirophycidae</taxon>
        <taxon>Stephanodiscales</taxon>
        <taxon>Stephanodiscaceae</taxon>
        <taxon>Cyclotella</taxon>
    </lineage>
</organism>
<proteinExistence type="predicted"/>
<evidence type="ECO:0000313" key="3">
    <source>
        <dbReference type="Proteomes" id="UP001516023"/>
    </source>
</evidence>
<feature type="signal peptide" evidence="1">
    <location>
        <begin position="1"/>
        <end position="20"/>
    </location>
</feature>
<dbReference type="InterPro" id="IPR038538">
    <property type="entry name" value="MTERF_sf"/>
</dbReference>
<accession>A0ABD3QTP2</accession>
<name>A0ABD3QTP2_9STRA</name>
<evidence type="ECO:0000256" key="1">
    <source>
        <dbReference type="SAM" id="SignalP"/>
    </source>
</evidence>
<keyword evidence="3" id="KW-1185">Reference proteome</keyword>
<reference evidence="2 3" key="1">
    <citation type="journal article" date="2020" name="G3 (Bethesda)">
        <title>Improved Reference Genome for Cyclotella cryptica CCMP332, a Model for Cell Wall Morphogenesis, Salinity Adaptation, and Lipid Production in Diatoms (Bacillariophyta).</title>
        <authorList>
            <person name="Roberts W.R."/>
            <person name="Downey K.M."/>
            <person name="Ruck E.C."/>
            <person name="Traller J.C."/>
            <person name="Alverson A.J."/>
        </authorList>
    </citation>
    <scope>NUCLEOTIDE SEQUENCE [LARGE SCALE GENOMIC DNA]</scope>
    <source>
        <strain evidence="2 3">CCMP332</strain>
    </source>
</reference>
<dbReference type="Gene3D" id="1.25.70.10">
    <property type="entry name" value="Transcription termination factor 3, mitochondrial"/>
    <property type="match status" value="1"/>
</dbReference>